<evidence type="ECO:0000256" key="2">
    <source>
        <dbReference type="ARBA" id="ARBA00022448"/>
    </source>
</evidence>
<evidence type="ECO:0000313" key="13">
    <source>
        <dbReference type="EMBL" id="AWM14280.1"/>
    </source>
</evidence>
<dbReference type="InterPro" id="IPR023996">
    <property type="entry name" value="TonB-dep_OMP_SusC/RagA"/>
</dbReference>
<evidence type="ECO:0000256" key="9">
    <source>
        <dbReference type="RuleBase" id="RU003357"/>
    </source>
</evidence>
<dbReference type="Gene3D" id="2.60.40.1120">
    <property type="entry name" value="Carboxypeptidase-like, regulatory domain"/>
    <property type="match status" value="1"/>
</dbReference>
<gene>
    <name evidence="13" type="ORF">DI487_10715</name>
</gene>
<evidence type="ECO:0000256" key="3">
    <source>
        <dbReference type="ARBA" id="ARBA00022452"/>
    </source>
</evidence>
<dbReference type="RefSeq" id="WP_109569640.1">
    <property type="nucleotide sequence ID" value="NZ_CP029463.1"/>
</dbReference>
<evidence type="ECO:0000256" key="4">
    <source>
        <dbReference type="ARBA" id="ARBA00022692"/>
    </source>
</evidence>
<dbReference type="EMBL" id="CP029463">
    <property type="protein sequence ID" value="AWM14280.1"/>
    <property type="molecule type" value="Genomic_DNA"/>
</dbReference>
<dbReference type="InterPro" id="IPR000531">
    <property type="entry name" value="Beta-barrel_TonB"/>
</dbReference>
<dbReference type="InterPro" id="IPR012910">
    <property type="entry name" value="Plug_dom"/>
</dbReference>
<keyword evidence="3 8" id="KW-1134">Transmembrane beta strand</keyword>
<name>A0A2U8QVQ0_9FLAO</name>
<dbReference type="Pfam" id="PF13715">
    <property type="entry name" value="CarbopepD_reg_2"/>
    <property type="match status" value="1"/>
</dbReference>
<dbReference type="Gene3D" id="2.40.170.20">
    <property type="entry name" value="TonB-dependent receptor, beta-barrel domain"/>
    <property type="match status" value="1"/>
</dbReference>
<evidence type="ECO:0000256" key="8">
    <source>
        <dbReference type="PROSITE-ProRule" id="PRU01360"/>
    </source>
</evidence>
<evidence type="ECO:0000256" key="1">
    <source>
        <dbReference type="ARBA" id="ARBA00004571"/>
    </source>
</evidence>
<dbReference type="Gene3D" id="2.170.130.10">
    <property type="entry name" value="TonB-dependent receptor, plug domain"/>
    <property type="match status" value="1"/>
</dbReference>
<comment type="subcellular location">
    <subcellularLocation>
        <location evidence="1 8">Cell outer membrane</location>
        <topology evidence="1 8">Multi-pass membrane protein</topology>
    </subcellularLocation>
</comment>
<dbReference type="SUPFAM" id="SSF56935">
    <property type="entry name" value="Porins"/>
    <property type="match status" value="1"/>
</dbReference>
<keyword evidence="5 9" id="KW-0798">TonB box</keyword>
<comment type="similarity">
    <text evidence="8 9">Belongs to the TonB-dependent receptor family.</text>
</comment>
<dbReference type="InterPro" id="IPR036942">
    <property type="entry name" value="Beta-barrel_TonB_sf"/>
</dbReference>
<dbReference type="InterPro" id="IPR039426">
    <property type="entry name" value="TonB-dep_rcpt-like"/>
</dbReference>
<keyword evidence="2 8" id="KW-0813">Transport</keyword>
<feature type="chain" id="PRO_5016030938" evidence="10">
    <location>
        <begin position="23"/>
        <end position="983"/>
    </location>
</feature>
<dbReference type="AlphaFoldDB" id="A0A2U8QVQ0"/>
<keyword evidence="4 8" id="KW-0812">Transmembrane</keyword>
<protein>
    <submittedName>
        <fullName evidence="13">SusC/RagA family TonB-linked outer membrane protein</fullName>
    </submittedName>
</protein>
<dbReference type="Proteomes" id="UP000245429">
    <property type="component" value="Chromosome"/>
</dbReference>
<evidence type="ECO:0000256" key="10">
    <source>
        <dbReference type="SAM" id="SignalP"/>
    </source>
</evidence>
<dbReference type="NCBIfam" id="TIGR04056">
    <property type="entry name" value="OMP_RagA_SusC"/>
    <property type="match status" value="1"/>
</dbReference>
<dbReference type="GO" id="GO:0009279">
    <property type="term" value="C:cell outer membrane"/>
    <property type="evidence" value="ECO:0007669"/>
    <property type="project" value="UniProtKB-SubCell"/>
</dbReference>
<accession>A0A2U8QVQ0</accession>
<dbReference type="KEGG" id="fse:DI487_10715"/>
<keyword evidence="7 8" id="KW-0998">Cell outer membrane</keyword>
<evidence type="ECO:0000256" key="6">
    <source>
        <dbReference type="ARBA" id="ARBA00023136"/>
    </source>
</evidence>
<organism evidence="13 14">
    <name type="scientific">Flavobacterium sediminis</name>
    <dbReference type="NCBI Taxonomy" id="2201181"/>
    <lineage>
        <taxon>Bacteria</taxon>
        <taxon>Pseudomonadati</taxon>
        <taxon>Bacteroidota</taxon>
        <taxon>Flavobacteriia</taxon>
        <taxon>Flavobacteriales</taxon>
        <taxon>Flavobacteriaceae</taxon>
        <taxon>Flavobacterium</taxon>
    </lineage>
</organism>
<evidence type="ECO:0000256" key="5">
    <source>
        <dbReference type="ARBA" id="ARBA00023077"/>
    </source>
</evidence>
<dbReference type="Pfam" id="PF07715">
    <property type="entry name" value="Plug"/>
    <property type="match status" value="1"/>
</dbReference>
<keyword evidence="6 8" id="KW-0472">Membrane</keyword>
<evidence type="ECO:0000259" key="12">
    <source>
        <dbReference type="Pfam" id="PF07715"/>
    </source>
</evidence>
<feature type="domain" description="TonB-dependent receptor plug" evidence="12">
    <location>
        <begin position="114"/>
        <end position="221"/>
    </location>
</feature>
<feature type="signal peptide" evidence="10">
    <location>
        <begin position="1"/>
        <end position="22"/>
    </location>
</feature>
<reference evidence="13 14" key="1">
    <citation type="submission" date="2018-05" db="EMBL/GenBank/DDBJ databases">
        <title>Flavobacterium sp. MEBiC07310.</title>
        <authorList>
            <person name="Baek K."/>
        </authorList>
    </citation>
    <scope>NUCLEOTIDE SEQUENCE [LARGE SCALE GENOMIC DNA]</scope>
    <source>
        <strain evidence="13 14">MEBiC07310</strain>
    </source>
</reference>
<dbReference type="SUPFAM" id="SSF49464">
    <property type="entry name" value="Carboxypeptidase regulatory domain-like"/>
    <property type="match status" value="1"/>
</dbReference>
<dbReference type="InterPro" id="IPR037066">
    <property type="entry name" value="Plug_dom_sf"/>
</dbReference>
<dbReference type="OrthoDB" id="9768177at2"/>
<feature type="domain" description="TonB-dependent receptor-like beta-barrel" evidence="11">
    <location>
        <begin position="399"/>
        <end position="787"/>
    </location>
</feature>
<dbReference type="InterPro" id="IPR008969">
    <property type="entry name" value="CarboxyPept-like_regulatory"/>
</dbReference>
<dbReference type="Pfam" id="PF00593">
    <property type="entry name" value="TonB_dep_Rec_b-barrel"/>
    <property type="match status" value="1"/>
</dbReference>
<keyword evidence="10" id="KW-0732">Signal</keyword>
<evidence type="ECO:0000313" key="14">
    <source>
        <dbReference type="Proteomes" id="UP000245429"/>
    </source>
</evidence>
<evidence type="ECO:0000259" key="11">
    <source>
        <dbReference type="Pfam" id="PF00593"/>
    </source>
</evidence>
<evidence type="ECO:0000256" key="7">
    <source>
        <dbReference type="ARBA" id="ARBA00023237"/>
    </source>
</evidence>
<sequence length="983" mass="107037">MRSKFKWIFTLLVALTMQFSFAQEKTVTGVVTDELGPVAGANVVVKGTSNGTTTDFDGNFSIKAKKGDVLEVSYVGMKEEVTVGDGNVYNVTLNAMQLEAVEVVGALGIKRKADEVTSSYQVVKNEEITQAANPNVVQALAAKVSGLQINTASNSVNSSTRIVINGTRSITGNNQALVVIDNAISTASVLQSLPPEIIESVNVIKGAQGSALYGEQGSNGVILVTTKKGSGVEDKITVTFNSAIDFQKVSYLPVRQTRYGQGWYGEHVAIENGSWGAETDGSMQPVGLPQADGTTFTAPYTGDSDNIKDFFKTGIIKQNGLTVSAGSLQNGYALLSINRQDREFVVDGDILKRTNVMFKGGKKVGKFTAEGSVQYYSQVQENTTAGLYSQLLQTATTIPVGMFENSGNNGHWNVYYRSPYWTRDNVRGKYVTDYVNAGASLKYEINKNINLTWAPNVQVTSSGSTTWTNAFTSEDDLYNDYSNRIVRSSFYDATGFSRRIYSDFMINLDYDLTEDLTLKANIGNNVQDYYSRTNTVGGSDLDVANAFYNYTNVLTPDLPTSGNLTNAYSRKRTFSFFANVDLGYKEYLNLNITGRNDWSSVLDPSNNSYFYPGAGLSFIPTKAFENIKGDILNYAKVYGSFTATGNSSAVSTYGVDEIGVVPSGFPYGDLSSYIANTSPTYKYIKPERNYTRDFGLSLGFFKDRLTLDGQYYYTETKDLITRATASSTSGLTSSLQNIGELHTTGFNIDLGYTPIKAKEEGDFEWTGKVNFSTYKTIIDKVSDGANEVNLATINDLAGVFAVEGEEFPTIKGIGYLRDDAGNVIVDATSGNPLYTSEFKKFGTSTPDFTIGFTNSFAYKGVKLTAVCDYRSGGVFYSGSMYQLAWTGNLIESAENGRAGGFIFPNSVYEDPNNPGQYIENTNVVTGGNSYATYQTYFSNDYAFNNAENNILDATAVKVREIALSYTLPSKLLKNSGISSVTMG</sequence>
<keyword evidence="14" id="KW-1185">Reference proteome</keyword>
<proteinExistence type="inferred from homology"/>
<dbReference type="PROSITE" id="PS52016">
    <property type="entry name" value="TONB_DEPENDENT_REC_3"/>
    <property type="match status" value="1"/>
</dbReference>